<organism evidence="1 2">
    <name type="scientific">Holtiella tumoricola</name>
    <dbReference type="NCBI Taxonomy" id="3018743"/>
    <lineage>
        <taxon>Bacteria</taxon>
        <taxon>Bacillati</taxon>
        <taxon>Bacillota</taxon>
        <taxon>Clostridia</taxon>
        <taxon>Lachnospirales</taxon>
        <taxon>Cellulosilyticaceae</taxon>
        <taxon>Holtiella</taxon>
    </lineage>
</organism>
<dbReference type="AlphaFoldDB" id="A0AA42DRN1"/>
<name>A0AA42DRN1_9FIRM</name>
<dbReference type="InterPro" id="IPR007358">
    <property type="entry name" value="Nucleoid_associated_NdpA"/>
</dbReference>
<dbReference type="EMBL" id="JAQIFT010000068">
    <property type="protein sequence ID" value="MDA3733811.1"/>
    <property type="molecule type" value="Genomic_DNA"/>
</dbReference>
<sequence>MSILFDQTIIHLLDLGHGVPIMSSKPLVLKDEIEAYITTYLTDLFDSHSVSHAIFEETSSWAETIRAGIPDFYTFSCELAGQFYAYMQTLENIPNGDLIVTKFKRDQIPYIAFFKLNYKEAYTHVVDQDGTGPVNQIIKHKTIFPETSSKIQEAAIINLETCEILLLDGHKEHYLHNLLGTTTSLSTKQKIKIVEQVITGAIEENFDNKLEALSFAKTNIAKSIDHTSTIRVNDVLDETFADHEPIKEACRAVFEEQGITEEAIEIPHAEKVGKKYTSHKIKTNTGIELKLPTEMLNDPDKIEFINNVDGTLSIILKNIGSVINK</sequence>
<proteinExistence type="predicted"/>
<accession>A0AA42DRN1</accession>
<dbReference type="Pfam" id="PF04245">
    <property type="entry name" value="NA37"/>
    <property type="match status" value="1"/>
</dbReference>
<dbReference type="Proteomes" id="UP001169242">
    <property type="component" value="Unassembled WGS sequence"/>
</dbReference>
<dbReference type="RefSeq" id="WP_053985461.1">
    <property type="nucleotide sequence ID" value="NZ_JAQIFT010000068.1"/>
</dbReference>
<evidence type="ECO:0000313" key="2">
    <source>
        <dbReference type="Proteomes" id="UP001169242"/>
    </source>
</evidence>
<evidence type="ECO:0000313" key="1">
    <source>
        <dbReference type="EMBL" id="MDA3733811.1"/>
    </source>
</evidence>
<keyword evidence="2" id="KW-1185">Reference proteome</keyword>
<protein>
    <submittedName>
        <fullName evidence="1">Nucleoid-associated protein</fullName>
    </submittedName>
</protein>
<dbReference type="GO" id="GO:0009295">
    <property type="term" value="C:nucleoid"/>
    <property type="evidence" value="ECO:0007669"/>
    <property type="project" value="InterPro"/>
</dbReference>
<reference evidence="1" key="1">
    <citation type="journal article" date="2023" name="Int. J. Syst. Evol. Microbiol.">
        <title>&lt;i&gt;Holtiella tumoricola&lt;/i&gt; gen. nov. sp. nov., isolated from a human clinical sample.</title>
        <authorList>
            <person name="Allen-Vercoe E."/>
            <person name="Daigneault M.C."/>
            <person name="Vancuren S.J."/>
            <person name="Cochrane K."/>
            <person name="O'Neal L.L."/>
            <person name="Sankaranarayanan K."/>
            <person name="Lawson P.A."/>
        </authorList>
    </citation>
    <scope>NUCLEOTIDE SEQUENCE</scope>
    <source>
        <strain evidence="1">CC70A</strain>
    </source>
</reference>
<comment type="caution">
    <text evidence="1">The sequence shown here is derived from an EMBL/GenBank/DDBJ whole genome shotgun (WGS) entry which is preliminary data.</text>
</comment>
<gene>
    <name evidence="1" type="ORF">PBV87_20265</name>
</gene>